<dbReference type="EMBL" id="ML995540">
    <property type="protein sequence ID" value="KAF2135984.1"/>
    <property type="molecule type" value="Genomic_DNA"/>
</dbReference>
<reference evidence="2" key="1">
    <citation type="journal article" date="2020" name="Stud. Mycol.">
        <title>101 Dothideomycetes genomes: a test case for predicting lifestyles and emergence of pathogens.</title>
        <authorList>
            <person name="Haridas S."/>
            <person name="Albert R."/>
            <person name="Binder M."/>
            <person name="Bloem J."/>
            <person name="Labutti K."/>
            <person name="Salamov A."/>
            <person name="Andreopoulos B."/>
            <person name="Baker S."/>
            <person name="Barry K."/>
            <person name="Bills G."/>
            <person name="Bluhm B."/>
            <person name="Cannon C."/>
            <person name="Castanera R."/>
            <person name="Culley D."/>
            <person name="Daum C."/>
            <person name="Ezra D."/>
            <person name="Gonzalez J."/>
            <person name="Henrissat B."/>
            <person name="Kuo A."/>
            <person name="Liang C."/>
            <person name="Lipzen A."/>
            <person name="Lutzoni F."/>
            <person name="Magnuson J."/>
            <person name="Mondo S."/>
            <person name="Nolan M."/>
            <person name="Ohm R."/>
            <person name="Pangilinan J."/>
            <person name="Park H.-J."/>
            <person name="Ramirez L."/>
            <person name="Alfaro M."/>
            <person name="Sun H."/>
            <person name="Tritt A."/>
            <person name="Yoshinaga Y."/>
            <person name="Zwiers L.-H."/>
            <person name="Turgeon B."/>
            <person name="Goodwin S."/>
            <person name="Spatafora J."/>
            <person name="Crous P."/>
            <person name="Grigoriev I."/>
        </authorList>
    </citation>
    <scope>NUCLEOTIDE SEQUENCE</scope>
    <source>
        <strain evidence="2">CBS 121167</strain>
    </source>
</reference>
<evidence type="ECO:0000256" key="1">
    <source>
        <dbReference type="SAM" id="MobiDB-lite"/>
    </source>
</evidence>
<proteinExistence type="predicted"/>
<gene>
    <name evidence="2" type="ORF">K452DRAFT_150032</name>
</gene>
<dbReference type="GeneID" id="54293020"/>
<evidence type="ECO:0000313" key="2">
    <source>
        <dbReference type="EMBL" id="KAF2135984.1"/>
    </source>
</evidence>
<dbReference type="Proteomes" id="UP000799438">
    <property type="component" value="Unassembled WGS sequence"/>
</dbReference>
<organism evidence="2 3">
    <name type="scientific">Aplosporella prunicola CBS 121167</name>
    <dbReference type="NCBI Taxonomy" id="1176127"/>
    <lineage>
        <taxon>Eukaryota</taxon>
        <taxon>Fungi</taxon>
        <taxon>Dikarya</taxon>
        <taxon>Ascomycota</taxon>
        <taxon>Pezizomycotina</taxon>
        <taxon>Dothideomycetes</taxon>
        <taxon>Dothideomycetes incertae sedis</taxon>
        <taxon>Botryosphaeriales</taxon>
        <taxon>Aplosporellaceae</taxon>
        <taxon>Aplosporella</taxon>
    </lineage>
</organism>
<dbReference type="RefSeq" id="XP_033391702.1">
    <property type="nucleotide sequence ID" value="XM_033535526.1"/>
</dbReference>
<accession>A0A6A6AYC4</accession>
<feature type="compositionally biased region" description="Polar residues" evidence="1">
    <location>
        <begin position="75"/>
        <end position="101"/>
    </location>
</feature>
<sequence length="131" mass="14899">MSTVGFSVWVLYLSSQHSFELWHVQILLGFKTHTVSSFSFSANRRQPAYRYRHPGTISKNLKCKRASQDHFSALPNPSQPSSTTSAFHPSTNNINPTSNFPAKSRPSGETLHQRSFGGQRHRRHRHTPSRP</sequence>
<name>A0A6A6AYC4_9PEZI</name>
<protein>
    <submittedName>
        <fullName evidence="2">Uncharacterized protein</fullName>
    </submittedName>
</protein>
<evidence type="ECO:0000313" key="3">
    <source>
        <dbReference type="Proteomes" id="UP000799438"/>
    </source>
</evidence>
<keyword evidence="3" id="KW-1185">Reference proteome</keyword>
<dbReference type="AlphaFoldDB" id="A0A6A6AYC4"/>
<feature type="compositionally biased region" description="Basic residues" evidence="1">
    <location>
        <begin position="119"/>
        <end position="131"/>
    </location>
</feature>
<feature type="region of interest" description="Disordered" evidence="1">
    <location>
        <begin position="66"/>
        <end position="131"/>
    </location>
</feature>